<gene>
    <name evidence="2" type="ORF">scyTo_0000183</name>
</gene>
<dbReference type="PANTHER" id="PTHR16247:SF0">
    <property type="entry name" value="RIKEN CDNA 9430015G10 GENE"/>
    <property type="match status" value="1"/>
</dbReference>
<comment type="caution">
    <text evidence="2">The sequence shown here is derived from an EMBL/GenBank/DDBJ whole genome shotgun (WGS) entry which is preliminary data.</text>
</comment>
<feature type="transmembrane region" description="Helical" evidence="1">
    <location>
        <begin position="20"/>
        <end position="37"/>
    </location>
</feature>
<sequence length="261" mass="29050">MRSISDGKVITWGGLRYNKMALHLYFLFFRLLISIHMKYFNNSLYQNIEEISGLNKTFFQLAMTVPFTIILVGLMLPVCSETPQSLIPPVALTECCADLFDESGLCPQNSFCHPGCYRYWFKNGSTTCIRCFNGTFTDSSNNQTECINSRSSSEVNSANGTTVGPTIIKIGGPGIAASLCLGTLFISSFFILSVAAFFYLKRSNKLPHLFNQRNKGSILQPSEVAEMMRSPVRSVRKQRYSRRERLSASAASFASTAISDV</sequence>
<dbReference type="Proteomes" id="UP000288216">
    <property type="component" value="Unassembled WGS sequence"/>
</dbReference>
<keyword evidence="1" id="KW-0812">Transmembrane</keyword>
<organism evidence="2 3">
    <name type="scientific">Scyliorhinus torazame</name>
    <name type="common">Cloudy catshark</name>
    <name type="synonym">Catulus torazame</name>
    <dbReference type="NCBI Taxonomy" id="75743"/>
    <lineage>
        <taxon>Eukaryota</taxon>
        <taxon>Metazoa</taxon>
        <taxon>Chordata</taxon>
        <taxon>Craniata</taxon>
        <taxon>Vertebrata</taxon>
        <taxon>Chondrichthyes</taxon>
        <taxon>Elasmobranchii</taxon>
        <taxon>Galeomorphii</taxon>
        <taxon>Galeoidea</taxon>
        <taxon>Carcharhiniformes</taxon>
        <taxon>Scyliorhinidae</taxon>
        <taxon>Scyliorhinus</taxon>
    </lineage>
</organism>
<dbReference type="InterPro" id="IPR027888">
    <property type="entry name" value="DUF4501"/>
</dbReference>
<evidence type="ECO:0000256" key="1">
    <source>
        <dbReference type="SAM" id="Phobius"/>
    </source>
</evidence>
<accession>A0A401NS55</accession>
<protein>
    <submittedName>
        <fullName evidence="2">Uncharacterized protein</fullName>
    </submittedName>
</protein>
<evidence type="ECO:0000313" key="3">
    <source>
        <dbReference type="Proteomes" id="UP000288216"/>
    </source>
</evidence>
<dbReference type="AlphaFoldDB" id="A0A401NS55"/>
<keyword evidence="3" id="KW-1185">Reference proteome</keyword>
<name>A0A401NS55_SCYTO</name>
<dbReference type="STRING" id="75743.A0A401NS55"/>
<feature type="transmembrane region" description="Helical" evidence="1">
    <location>
        <begin position="175"/>
        <end position="200"/>
    </location>
</feature>
<dbReference type="OrthoDB" id="9895472at2759"/>
<keyword evidence="1" id="KW-1133">Transmembrane helix</keyword>
<reference evidence="2 3" key="1">
    <citation type="journal article" date="2018" name="Nat. Ecol. Evol.">
        <title>Shark genomes provide insights into elasmobranch evolution and the origin of vertebrates.</title>
        <authorList>
            <person name="Hara Y"/>
            <person name="Yamaguchi K"/>
            <person name="Onimaru K"/>
            <person name="Kadota M"/>
            <person name="Koyanagi M"/>
            <person name="Keeley SD"/>
            <person name="Tatsumi K"/>
            <person name="Tanaka K"/>
            <person name="Motone F"/>
            <person name="Kageyama Y"/>
            <person name="Nozu R"/>
            <person name="Adachi N"/>
            <person name="Nishimura O"/>
            <person name="Nakagawa R"/>
            <person name="Tanegashima C"/>
            <person name="Kiyatake I"/>
            <person name="Matsumoto R"/>
            <person name="Murakumo K"/>
            <person name="Nishida K"/>
            <person name="Terakita A"/>
            <person name="Kuratani S"/>
            <person name="Sato K"/>
            <person name="Hyodo S Kuraku.S."/>
        </authorList>
    </citation>
    <scope>NUCLEOTIDE SEQUENCE [LARGE SCALE GENOMIC DNA]</scope>
</reference>
<keyword evidence="1" id="KW-0472">Membrane</keyword>
<dbReference type="OMA" id="ISSVEAX"/>
<feature type="transmembrane region" description="Helical" evidence="1">
    <location>
        <begin position="58"/>
        <end position="78"/>
    </location>
</feature>
<dbReference type="PANTHER" id="PTHR16247">
    <property type="entry name" value="RIKEN CDNA 9430015G10 GENE"/>
    <property type="match status" value="1"/>
</dbReference>
<dbReference type="EMBL" id="BFAA01000031">
    <property type="protein sequence ID" value="GCB63696.1"/>
    <property type="molecule type" value="Genomic_DNA"/>
</dbReference>
<proteinExistence type="predicted"/>
<dbReference type="Pfam" id="PF14946">
    <property type="entry name" value="DUF4501"/>
    <property type="match status" value="1"/>
</dbReference>
<evidence type="ECO:0000313" key="2">
    <source>
        <dbReference type="EMBL" id="GCB63696.1"/>
    </source>
</evidence>